<evidence type="ECO:0000256" key="4">
    <source>
        <dbReference type="ARBA" id="ARBA00022519"/>
    </source>
</evidence>
<feature type="transmembrane region" description="Helical" evidence="9">
    <location>
        <begin position="65"/>
        <end position="87"/>
    </location>
</feature>
<dbReference type="PANTHER" id="PTHR35011:SF2">
    <property type="entry name" value="2,3-DIKETO-L-GULONATE TRAP TRANSPORTER SMALL PERMEASE PROTEIN YIAM"/>
    <property type="match status" value="1"/>
</dbReference>
<keyword evidence="6 9" id="KW-1133">Transmembrane helix</keyword>
<keyword evidence="4 9" id="KW-0997">Cell inner membrane</keyword>
<comment type="caution">
    <text evidence="11">The sequence shown here is derived from an EMBL/GenBank/DDBJ whole genome shotgun (WGS) entry which is preliminary data.</text>
</comment>
<feature type="transmembrane region" description="Helical" evidence="9">
    <location>
        <begin position="108"/>
        <end position="127"/>
    </location>
</feature>
<evidence type="ECO:0000256" key="8">
    <source>
        <dbReference type="ARBA" id="ARBA00038436"/>
    </source>
</evidence>
<evidence type="ECO:0000256" key="6">
    <source>
        <dbReference type="ARBA" id="ARBA00022989"/>
    </source>
</evidence>
<dbReference type="Proteomes" id="UP000197334">
    <property type="component" value="Unassembled WGS sequence"/>
</dbReference>
<evidence type="ECO:0000259" key="10">
    <source>
        <dbReference type="Pfam" id="PF04290"/>
    </source>
</evidence>
<protein>
    <recommendedName>
        <fullName evidence="9">TRAP transporter small permease protein</fullName>
    </recommendedName>
</protein>
<comment type="subcellular location">
    <subcellularLocation>
        <location evidence="1 9">Cell inner membrane</location>
        <topology evidence="1 9">Multi-pass membrane protein</topology>
    </subcellularLocation>
</comment>
<feature type="transmembrane region" description="Helical" evidence="9">
    <location>
        <begin position="147"/>
        <end position="170"/>
    </location>
</feature>
<evidence type="ECO:0000256" key="7">
    <source>
        <dbReference type="ARBA" id="ARBA00023136"/>
    </source>
</evidence>
<dbReference type="InterPro" id="IPR055348">
    <property type="entry name" value="DctQ"/>
</dbReference>
<evidence type="ECO:0000256" key="2">
    <source>
        <dbReference type="ARBA" id="ARBA00022448"/>
    </source>
</evidence>
<evidence type="ECO:0000313" key="12">
    <source>
        <dbReference type="Proteomes" id="UP000197334"/>
    </source>
</evidence>
<proteinExistence type="inferred from homology"/>
<dbReference type="InterPro" id="IPR007387">
    <property type="entry name" value="TRAP_DctQ"/>
</dbReference>
<dbReference type="OrthoDB" id="9791324at2"/>
<dbReference type="GO" id="GO:0005886">
    <property type="term" value="C:plasma membrane"/>
    <property type="evidence" value="ECO:0007669"/>
    <property type="project" value="UniProtKB-SubCell"/>
</dbReference>
<evidence type="ECO:0000256" key="5">
    <source>
        <dbReference type="ARBA" id="ARBA00022692"/>
    </source>
</evidence>
<dbReference type="GO" id="GO:0022857">
    <property type="term" value="F:transmembrane transporter activity"/>
    <property type="evidence" value="ECO:0007669"/>
    <property type="project" value="UniProtKB-UniRule"/>
</dbReference>
<keyword evidence="7 9" id="KW-0472">Membrane</keyword>
<evidence type="ECO:0000256" key="9">
    <source>
        <dbReference type="RuleBase" id="RU369079"/>
    </source>
</evidence>
<evidence type="ECO:0000256" key="1">
    <source>
        <dbReference type="ARBA" id="ARBA00004429"/>
    </source>
</evidence>
<name>A0A246S5Y1_9GAMM</name>
<sequence>MNKHTRPATGEAEVFQPPMVSRWLSKLVYWVTTVAMAISAAGVLVALALISYAVLARYVLGQPSIWINDVVTFILVGIVMFGTAAALREGRHLGVDLFTERLHGRYQRWSQAWSMLAVLLVSLYLIVDGWQTAMFSKMLGMTTLGFVEIPLFWLQLLIPLGGLMLFLVCLDSLLRLFCGGDAFVDSCQEREL</sequence>
<evidence type="ECO:0000313" key="11">
    <source>
        <dbReference type="EMBL" id="OWV31178.1"/>
    </source>
</evidence>
<keyword evidence="12" id="KW-1185">Reference proteome</keyword>
<dbReference type="EMBL" id="JPUA01000005">
    <property type="protein sequence ID" value="OWV31178.1"/>
    <property type="molecule type" value="Genomic_DNA"/>
</dbReference>
<dbReference type="PANTHER" id="PTHR35011">
    <property type="entry name" value="2,3-DIKETO-L-GULONATE TRAP TRANSPORTER SMALL PERMEASE PROTEIN YIAM"/>
    <property type="match status" value="1"/>
</dbReference>
<organism evidence="11 12">
    <name type="scientific">Halomonas campaniensis</name>
    <dbReference type="NCBI Taxonomy" id="213554"/>
    <lineage>
        <taxon>Bacteria</taxon>
        <taxon>Pseudomonadati</taxon>
        <taxon>Pseudomonadota</taxon>
        <taxon>Gammaproteobacteria</taxon>
        <taxon>Oceanospirillales</taxon>
        <taxon>Halomonadaceae</taxon>
        <taxon>Halomonas</taxon>
    </lineage>
</organism>
<dbReference type="Pfam" id="PF04290">
    <property type="entry name" value="DctQ"/>
    <property type="match status" value="1"/>
</dbReference>
<comment type="function">
    <text evidence="9">Part of the tripartite ATP-independent periplasmic (TRAP) transport system.</text>
</comment>
<comment type="similarity">
    <text evidence="8 9">Belongs to the TRAP transporter small permease family.</text>
</comment>
<keyword evidence="5 9" id="KW-0812">Transmembrane</keyword>
<reference evidence="11 12" key="1">
    <citation type="submission" date="2014-08" db="EMBL/GenBank/DDBJ databases">
        <title>Draft genome sequence of a novel L-asparaginase producing marine bacterium, Halomonas campaniensis.</title>
        <authorList>
            <person name="Sundarakrishnan B."/>
            <person name="Moushumi Priya A."/>
            <person name="Raman G."/>
            <person name="Sakthivel N."/>
            <person name="Park S."/>
            <person name="Jayachandran S."/>
        </authorList>
    </citation>
    <scope>NUCLEOTIDE SEQUENCE [LARGE SCALE GENOMIC DNA]</scope>
    <source>
        <strain evidence="11 12">SK03</strain>
    </source>
</reference>
<feature type="domain" description="Tripartite ATP-independent periplasmic transporters DctQ component" evidence="10">
    <location>
        <begin position="48"/>
        <end position="178"/>
    </location>
</feature>
<keyword evidence="3" id="KW-1003">Cell membrane</keyword>
<dbReference type="GO" id="GO:0015740">
    <property type="term" value="P:C4-dicarboxylate transport"/>
    <property type="evidence" value="ECO:0007669"/>
    <property type="project" value="TreeGrafter"/>
</dbReference>
<comment type="subunit">
    <text evidence="9">The complex comprises the extracytoplasmic solute receptor protein and the two transmembrane proteins.</text>
</comment>
<keyword evidence="2 9" id="KW-0813">Transport</keyword>
<gene>
    <name evidence="11" type="ORF">JI62_02815</name>
</gene>
<accession>A0A246S5Y1</accession>
<dbReference type="AlphaFoldDB" id="A0A246S5Y1"/>
<evidence type="ECO:0000256" key="3">
    <source>
        <dbReference type="ARBA" id="ARBA00022475"/>
    </source>
</evidence>
<dbReference type="RefSeq" id="WP_088698724.1">
    <property type="nucleotide sequence ID" value="NZ_JPUA01000005.1"/>
</dbReference>
<feature type="transmembrane region" description="Helical" evidence="9">
    <location>
        <begin position="27"/>
        <end position="53"/>
    </location>
</feature>